<dbReference type="Proteomes" id="UP000237105">
    <property type="component" value="Unassembled WGS sequence"/>
</dbReference>
<name>A0A2P5C4B7_PARAD</name>
<feature type="region of interest" description="Disordered" evidence="1">
    <location>
        <begin position="20"/>
        <end position="45"/>
    </location>
</feature>
<evidence type="ECO:0000256" key="1">
    <source>
        <dbReference type="SAM" id="MobiDB-lite"/>
    </source>
</evidence>
<feature type="non-terminal residue" evidence="2">
    <location>
        <position position="1"/>
    </location>
</feature>
<comment type="caution">
    <text evidence="2">The sequence shown here is derived from an EMBL/GenBank/DDBJ whole genome shotgun (WGS) entry which is preliminary data.</text>
</comment>
<proteinExistence type="predicted"/>
<organism evidence="2 3">
    <name type="scientific">Parasponia andersonii</name>
    <name type="common">Sponia andersonii</name>
    <dbReference type="NCBI Taxonomy" id="3476"/>
    <lineage>
        <taxon>Eukaryota</taxon>
        <taxon>Viridiplantae</taxon>
        <taxon>Streptophyta</taxon>
        <taxon>Embryophyta</taxon>
        <taxon>Tracheophyta</taxon>
        <taxon>Spermatophyta</taxon>
        <taxon>Magnoliopsida</taxon>
        <taxon>eudicotyledons</taxon>
        <taxon>Gunneridae</taxon>
        <taxon>Pentapetalae</taxon>
        <taxon>rosids</taxon>
        <taxon>fabids</taxon>
        <taxon>Rosales</taxon>
        <taxon>Cannabaceae</taxon>
        <taxon>Parasponia</taxon>
    </lineage>
</organism>
<keyword evidence="3" id="KW-1185">Reference proteome</keyword>
<reference evidence="3" key="1">
    <citation type="submission" date="2016-06" db="EMBL/GenBank/DDBJ databases">
        <title>Parallel loss of symbiosis genes in relatives of nitrogen-fixing non-legume Parasponia.</title>
        <authorList>
            <person name="Van Velzen R."/>
            <person name="Holmer R."/>
            <person name="Bu F."/>
            <person name="Rutten L."/>
            <person name="Van Zeijl A."/>
            <person name="Liu W."/>
            <person name="Santuari L."/>
            <person name="Cao Q."/>
            <person name="Sharma T."/>
            <person name="Shen D."/>
            <person name="Roswanjaya Y."/>
            <person name="Wardhani T."/>
            <person name="Kalhor M.S."/>
            <person name="Jansen J."/>
            <person name="Van den Hoogen J."/>
            <person name="Gungor B."/>
            <person name="Hartog M."/>
            <person name="Hontelez J."/>
            <person name="Verver J."/>
            <person name="Yang W.-C."/>
            <person name="Schijlen E."/>
            <person name="Repin R."/>
            <person name="Schilthuizen M."/>
            <person name="Schranz E."/>
            <person name="Heidstra R."/>
            <person name="Miyata K."/>
            <person name="Fedorova E."/>
            <person name="Kohlen W."/>
            <person name="Bisseling T."/>
            <person name="Smit S."/>
            <person name="Geurts R."/>
        </authorList>
    </citation>
    <scope>NUCLEOTIDE SEQUENCE [LARGE SCALE GENOMIC DNA]</scope>
    <source>
        <strain evidence="3">cv. WU1-14</strain>
    </source>
</reference>
<evidence type="ECO:0000313" key="3">
    <source>
        <dbReference type="Proteomes" id="UP000237105"/>
    </source>
</evidence>
<sequence length="77" mass="8273">LRPTRGVVAPLWPLSARVTDQHQLTRSRRSSAILPRSPPTSASPENRLNAVLQILSLATIPAIIRLPAGPVGFISSQ</sequence>
<dbReference type="AlphaFoldDB" id="A0A2P5C4B7"/>
<evidence type="ECO:0000313" key="2">
    <source>
        <dbReference type="EMBL" id="PON55903.1"/>
    </source>
</evidence>
<dbReference type="EMBL" id="JXTB01000177">
    <property type="protein sequence ID" value="PON55903.1"/>
    <property type="molecule type" value="Genomic_DNA"/>
</dbReference>
<gene>
    <name evidence="2" type="ORF">PanWU01x14_184750</name>
</gene>
<protein>
    <submittedName>
        <fullName evidence="2">Uncharacterized protein</fullName>
    </submittedName>
</protein>
<accession>A0A2P5C4B7</accession>